<reference evidence="6 7" key="1">
    <citation type="submission" date="2015-11" db="EMBL/GenBank/DDBJ databases">
        <title>The genome of Debaryomyces fabryi.</title>
        <authorList>
            <person name="Tafer H."/>
            <person name="Lopandic K."/>
        </authorList>
    </citation>
    <scope>NUCLEOTIDE SEQUENCE [LARGE SCALE GENOMIC DNA]</scope>
    <source>
        <strain evidence="6 7">CBS 789</strain>
    </source>
</reference>
<sequence length="373" mass="41274">MSVTIPQSMKAIVLSGPYEVATVTRKSPKIQDPKDVILKVKYSGLCGTDLHTYRGHIKLGSKDQIIGHEFLGTIVSKGSEVSDVDFQIGDDVLSTFTIQCGECWYCKHGYSGQCEKTNTFGKVGLDGGQAEYVRIPYAKSTLIKKPKGNSAEDDAVYVMMADIFITGYYGVKKILNHLKNESADGYVKQDIKDITILQLGVGPVGLCALRVLKHFGFEKVVCVDSVTSRLEEAKRFGAFKTINFETEKDGVTNFIKKSTHDVGFDVVLEVVGASSALRTAYDSVRGNGFICSIGMAHDPLPFTGLDCYLKNINISFGRCHAWSLFPEALDLFEVLKPDFTKFIDCKLTLDESKKAFDMFDKHEVNKVVFDLTK</sequence>
<dbReference type="PANTHER" id="PTHR42813">
    <property type="entry name" value="ZINC-TYPE ALCOHOL DEHYDROGENASE-LIKE"/>
    <property type="match status" value="1"/>
</dbReference>
<dbReference type="SUPFAM" id="SSF50129">
    <property type="entry name" value="GroES-like"/>
    <property type="match status" value="1"/>
</dbReference>
<dbReference type="Gene3D" id="3.90.180.10">
    <property type="entry name" value="Medium-chain alcohol dehydrogenases, catalytic domain"/>
    <property type="match status" value="1"/>
</dbReference>
<gene>
    <name evidence="6" type="ORF">AC631_05793</name>
</gene>
<dbReference type="CDD" id="cd08284">
    <property type="entry name" value="FDH_like_2"/>
    <property type="match status" value="1"/>
</dbReference>
<dbReference type="Gene3D" id="3.40.50.720">
    <property type="entry name" value="NAD(P)-binding Rossmann-like Domain"/>
    <property type="match status" value="1"/>
</dbReference>
<dbReference type="Pfam" id="PF00107">
    <property type="entry name" value="ADH_zinc_N"/>
    <property type="match status" value="1"/>
</dbReference>
<dbReference type="InterPro" id="IPR013154">
    <property type="entry name" value="ADH-like_N"/>
</dbReference>
<proteinExistence type="predicted"/>
<accession>A0A0V1PQD1</accession>
<dbReference type="SUPFAM" id="SSF51735">
    <property type="entry name" value="NAD(P)-binding Rossmann-fold domains"/>
    <property type="match status" value="1"/>
</dbReference>
<evidence type="ECO:0000259" key="4">
    <source>
        <dbReference type="Pfam" id="PF00107"/>
    </source>
</evidence>
<dbReference type="GeneID" id="26842802"/>
<organism evidence="6 7">
    <name type="scientific">Debaryomyces fabryi</name>
    <dbReference type="NCBI Taxonomy" id="58627"/>
    <lineage>
        <taxon>Eukaryota</taxon>
        <taxon>Fungi</taxon>
        <taxon>Dikarya</taxon>
        <taxon>Ascomycota</taxon>
        <taxon>Saccharomycotina</taxon>
        <taxon>Pichiomycetes</taxon>
        <taxon>Debaryomycetaceae</taxon>
        <taxon>Debaryomyces</taxon>
    </lineage>
</organism>
<evidence type="ECO:0000313" key="6">
    <source>
        <dbReference type="EMBL" id="KRZ98445.1"/>
    </source>
</evidence>
<evidence type="ECO:0000259" key="5">
    <source>
        <dbReference type="Pfam" id="PF08240"/>
    </source>
</evidence>
<dbReference type="OrthoDB" id="3941538at2759"/>
<feature type="domain" description="Alcohol dehydrogenase-like N-terminal" evidence="5">
    <location>
        <begin position="33"/>
        <end position="146"/>
    </location>
</feature>
<dbReference type="Pfam" id="PF08240">
    <property type="entry name" value="ADH_N"/>
    <property type="match status" value="1"/>
</dbReference>
<evidence type="ECO:0000256" key="1">
    <source>
        <dbReference type="ARBA" id="ARBA00001947"/>
    </source>
</evidence>
<protein>
    <recommendedName>
        <fullName evidence="8">Enoyl reductase (ER) domain-containing protein</fullName>
    </recommendedName>
</protein>
<evidence type="ECO:0000256" key="3">
    <source>
        <dbReference type="ARBA" id="ARBA00022833"/>
    </source>
</evidence>
<comment type="cofactor">
    <cofactor evidence="1">
        <name>Zn(2+)</name>
        <dbReference type="ChEBI" id="CHEBI:29105"/>
    </cofactor>
</comment>
<name>A0A0V1PQD1_9ASCO</name>
<dbReference type="InterPro" id="IPR036291">
    <property type="entry name" value="NAD(P)-bd_dom_sf"/>
</dbReference>
<dbReference type="Proteomes" id="UP000054251">
    <property type="component" value="Unassembled WGS sequence"/>
</dbReference>
<dbReference type="PANTHER" id="PTHR42813:SF2">
    <property type="entry name" value="DEHYDROGENASE, ZINC-CONTAINING, PUTATIVE (AFU_ORTHOLOGUE AFUA_2G02810)-RELATED"/>
    <property type="match status" value="1"/>
</dbReference>
<keyword evidence="2" id="KW-0479">Metal-binding</keyword>
<feature type="domain" description="Alcohol dehydrogenase-like C-terminal" evidence="4">
    <location>
        <begin position="203"/>
        <end position="332"/>
    </location>
</feature>
<dbReference type="InterPro" id="IPR011032">
    <property type="entry name" value="GroES-like_sf"/>
</dbReference>
<dbReference type="InterPro" id="IPR013149">
    <property type="entry name" value="ADH-like_C"/>
</dbReference>
<evidence type="ECO:0008006" key="8">
    <source>
        <dbReference type="Google" id="ProtNLM"/>
    </source>
</evidence>
<comment type="caution">
    <text evidence="6">The sequence shown here is derived from an EMBL/GenBank/DDBJ whole genome shotgun (WGS) entry which is preliminary data.</text>
</comment>
<dbReference type="AlphaFoldDB" id="A0A0V1PQD1"/>
<dbReference type="EMBL" id="LMYN01000284">
    <property type="protein sequence ID" value="KRZ98445.1"/>
    <property type="molecule type" value="Genomic_DNA"/>
</dbReference>
<evidence type="ECO:0000256" key="2">
    <source>
        <dbReference type="ARBA" id="ARBA00022723"/>
    </source>
</evidence>
<dbReference type="GO" id="GO:0046872">
    <property type="term" value="F:metal ion binding"/>
    <property type="evidence" value="ECO:0007669"/>
    <property type="project" value="UniProtKB-KW"/>
</dbReference>
<keyword evidence="3" id="KW-0862">Zinc</keyword>
<evidence type="ECO:0000313" key="7">
    <source>
        <dbReference type="Proteomes" id="UP000054251"/>
    </source>
</evidence>
<dbReference type="RefSeq" id="XP_015464548.1">
    <property type="nucleotide sequence ID" value="XM_015614622.1"/>
</dbReference>
<keyword evidence="7" id="KW-1185">Reference proteome</keyword>